<organism evidence="1">
    <name type="scientific">Clostridium perfringens</name>
    <dbReference type="NCBI Taxonomy" id="1502"/>
    <lineage>
        <taxon>Bacteria</taxon>
        <taxon>Bacillati</taxon>
        <taxon>Bacillota</taxon>
        <taxon>Clostridia</taxon>
        <taxon>Eubacteriales</taxon>
        <taxon>Clostridiaceae</taxon>
        <taxon>Clostridium</taxon>
    </lineage>
</organism>
<protein>
    <submittedName>
        <fullName evidence="1">Uncharacterized protein</fullName>
    </submittedName>
</protein>
<dbReference type="PATRIC" id="fig|1502.177.peg.1338"/>
<evidence type="ECO:0000313" key="1">
    <source>
        <dbReference type="EMBL" id="AMN35433.1"/>
    </source>
</evidence>
<name>A0A127EHN5_CLOPF</name>
<gene>
    <name evidence="1" type="ORF">JFP838_06585</name>
</gene>
<accession>A0A127EHN5</accession>
<sequence>MDAKNMGIKAIKEGISKGNYEVTGVIETGEVIIALVTDVDKVFIKEVLESSESNEEKLRETKNIMKIKDRPAQELMQVYEQKCGLNYPRCKKNNLRIR</sequence>
<proteinExistence type="predicted"/>
<dbReference type="EMBL" id="CP010994">
    <property type="protein sequence ID" value="AMN35433.1"/>
    <property type="molecule type" value="Genomic_DNA"/>
</dbReference>
<dbReference type="OrthoDB" id="9993230at2"/>
<dbReference type="RefSeq" id="WP_061427520.1">
    <property type="nucleotide sequence ID" value="NZ_CATNZO010000001.1"/>
</dbReference>
<reference evidence="1" key="1">
    <citation type="journal article" date="2016" name="PLoS ONE">
        <title>Plasmid Characterization and Chromosome Analysis of Two netF+ Clostridium perfringens Isolates Associated with Foal and Canine Necrotizing Enteritis.</title>
        <authorList>
            <person name="Mehdizadeh Gohari I."/>
            <person name="Kropinski A.M."/>
            <person name="Weese S.J."/>
            <person name="Parreira V.R."/>
            <person name="Whitehead A.E."/>
            <person name="Boerlin P."/>
            <person name="Prescott J.F."/>
        </authorList>
    </citation>
    <scope>NUCLEOTIDE SEQUENCE [LARGE SCALE GENOMIC DNA]</scope>
    <source>
        <strain evidence="1">JP838</strain>
    </source>
</reference>
<dbReference type="Proteomes" id="UP000070260">
    <property type="component" value="Chromosome"/>
</dbReference>
<dbReference type="AlphaFoldDB" id="A0A127EHN5"/>